<dbReference type="SUPFAM" id="SSF53474">
    <property type="entry name" value="alpha/beta-Hydrolases"/>
    <property type="match status" value="1"/>
</dbReference>
<feature type="domain" description="Carboxylesterase type B" evidence="7">
    <location>
        <begin position="25"/>
        <end position="540"/>
    </location>
</feature>
<dbReference type="EMBL" id="JBDJPC010000009">
    <property type="protein sequence ID" value="KAL1492311.1"/>
    <property type="molecule type" value="Genomic_DNA"/>
</dbReference>
<evidence type="ECO:0000313" key="9">
    <source>
        <dbReference type="Proteomes" id="UP001566132"/>
    </source>
</evidence>
<keyword evidence="3 6" id="KW-0378">Hydrolase</keyword>
<keyword evidence="6" id="KW-0732">Signal</keyword>
<dbReference type="PROSITE" id="PS00122">
    <property type="entry name" value="CARBOXYLESTERASE_B_1"/>
    <property type="match status" value="1"/>
</dbReference>
<evidence type="ECO:0000256" key="2">
    <source>
        <dbReference type="ARBA" id="ARBA00022487"/>
    </source>
</evidence>
<proteinExistence type="inferred from homology"/>
<gene>
    <name evidence="8" type="ORF">ABEB36_012784</name>
</gene>
<keyword evidence="4" id="KW-1015">Disulfide bond</keyword>
<evidence type="ECO:0000256" key="4">
    <source>
        <dbReference type="ARBA" id="ARBA00023157"/>
    </source>
</evidence>
<name>A0ABD1EGP1_HYPHA</name>
<reference evidence="8 9" key="1">
    <citation type="submission" date="2024-05" db="EMBL/GenBank/DDBJ databases">
        <title>Genetic variation in Jamaican populations of the coffee berry borer (Hypothenemus hampei).</title>
        <authorList>
            <person name="Errbii M."/>
            <person name="Myrie A."/>
        </authorList>
    </citation>
    <scope>NUCLEOTIDE SEQUENCE [LARGE SCALE GENOMIC DNA]</scope>
    <source>
        <strain evidence="8">JA-Hopewell-2020-01-JO</strain>
        <tissue evidence="8">Whole body</tissue>
    </source>
</reference>
<evidence type="ECO:0000256" key="6">
    <source>
        <dbReference type="RuleBase" id="RU361235"/>
    </source>
</evidence>
<dbReference type="Gene3D" id="3.40.50.1820">
    <property type="entry name" value="alpha/beta hydrolase"/>
    <property type="match status" value="1"/>
</dbReference>
<sequence length="555" mass="62566">MNLYSLLVVFEIFFLNNFFASGYNELVSVQQGIVRGRLITTSTNKTFRAFQGIPYAEPPLGSLRFQAPIPPKSWENTLNATEDPNVCYAIDSDSPKESEDCLYLNIYTPILDNDNGTKVPVLLWIYGGGFSHGTSLYSNFGPDFLIEKDIVIVTINYRLGPFGFLSTADTIIPGNAGLKDQAAAIKYTFDNIESFGGDPTKITIAGQSAGAASVGYQLLNQQNQGLFRAAILESGSPLNIWSFLDSNLSRSYAFDLAAKINGSQDFANNSYQLLNYLQKIDAKIIDEAATRIIIRPLPVIEVEHEGAILTNRQYTLLKDGDFIRVPTIIGTNSEEEIHQAANLTNLKNTLEKYEKTPEKFIPSDFIVKQEANISLVADSIKNCYLLNVADDEKMGHIVKFLSHSTFTTAVIKHTYLMSQYSDVYFYMFSYDGIMGNVNVTIKGADGVDHAEDPKYLFMKSDSSYSNEDLSKFPAEDVLTHYRLIELWTNFVKYLNPTPEPVDLLQNITWPMFSPNEPNYLDIDKNLIIRQKPKSPYYESWVRFYDEWAENPLTTF</sequence>
<dbReference type="PANTHER" id="PTHR11559">
    <property type="entry name" value="CARBOXYLESTERASE"/>
    <property type="match status" value="1"/>
</dbReference>
<dbReference type="InterPro" id="IPR002018">
    <property type="entry name" value="CarbesteraseB"/>
</dbReference>
<dbReference type="PROSITE" id="PS00941">
    <property type="entry name" value="CARBOXYLESTERASE_B_2"/>
    <property type="match status" value="1"/>
</dbReference>
<accession>A0ABD1EGP1</accession>
<comment type="caution">
    <text evidence="8">The sequence shown here is derived from an EMBL/GenBank/DDBJ whole genome shotgun (WGS) entry which is preliminary data.</text>
</comment>
<evidence type="ECO:0000256" key="3">
    <source>
        <dbReference type="ARBA" id="ARBA00022801"/>
    </source>
</evidence>
<evidence type="ECO:0000313" key="8">
    <source>
        <dbReference type="EMBL" id="KAL1492311.1"/>
    </source>
</evidence>
<feature type="chain" id="PRO_5044525519" description="Carboxylic ester hydrolase" evidence="6">
    <location>
        <begin position="23"/>
        <end position="555"/>
    </location>
</feature>
<protein>
    <recommendedName>
        <fullName evidence="6">Carboxylic ester hydrolase</fullName>
        <ecNumber evidence="6">3.1.1.-</ecNumber>
    </recommendedName>
</protein>
<dbReference type="InterPro" id="IPR050309">
    <property type="entry name" value="Type-B_Carboxylest/Lipase"/>
</dbReference>
<dbReference type="InterPro" id="IPR029058">
    <property type="entry name" value="AB_hydrolase_fold"/>
</dbReference>
<evidence type="ECO:0000259" key="7">
    <source>
        <dbReference type="Pfam" id="PF00135"/>
    </source>
</evidence>
<dbReference type="Pfam" id="PF00135">
    <property type="entry name" value="COesterase"/>
    <property type="match status" value="1"/>
</dbReference>
<evidence type="ECO:0000256" key="1">
    <source>
        <dbReference type="ARBA" id="ARBA00005964"/>
    </source>
</evidence>
<evidence type="ECO:0000256" key="5">
    <source>
        <dbReference type="ARBA" id="ARBA00023180"/>
    </source>
</evidence>
<keyword evidence="5" id="KW-0325">Glycoprotein</keyword>
<dbReference type="InterPro" id="IPR019819">
    <property type="entry name" value="Carboxylesterase_B_CS"/>
</dbReference>
<dbReference type="GO" id="GO:0052689">
    <property type="term" value="F:carboxylic ester hydrolase activity"/>
    <property type="evidence" value="ECO:0007669"/>
    <property type="project" value="UniProtKB-KW"/>
</dbReference>
<keyword evidence="2" id="KW-0719">Serine esterase</keyword>
<organism evidence="8 9">
    <name type="scientific">Hypothenemus hampei</name>
    <name type="common">Coffee berry borer</name>
    <dbReference type="NCBI Taxonomy" id="57062"/>
    <lineage>
        <taxon>Eukaryota</taxon>
        <taxon>Metazoa</taxon>
        <taxon>Ecdysozoa</taxon>
        <taxon>Arthropoda</taxon>
        <taxon>Hexapoda</taxon>
        <taxon>Insecta</taxon>
        <taxon>Pterygota</taxon>
        <taxon>Neoptera</taxon>
        <taxon>Endopterygota</taxon>
        <taxon>Coleoptera</taxon>
        <taxon>Polyphaga</taxon>
        <taxon>Cucujiformia</taxon>
        <taxon>Curculionidae</taxon>
        <taxon>Scolytinae</taxon>
        <taxon>Hypothenemus</taxon>
    </lineage>
</organism>
<dbReference type="InterPro" id="IPR019826">
    <property type="entry name" value="Carboxylesterase_B_AS"/>
</dbReference>
<dbReference type="AlphaFoldDB" id="A0ABD1EGP1"/>
<dbReference type="EC" id="3.1.1.-" evidence="6"/>
<dbReference type="Proteomes" id="UP001566132">
    <property type="component" value="Unassembled WGS sequence"/>
</dbReference>
<keyword evidence="9" id="KW-1185">Reference proteome</keyword>
<comment type="similarity">
    <text evidence="1 6">Belongs to the type-B carboxylesterase/lipase family.</text>
</comment>
<feature type="signal peptide" evidence="6">
    <location>
        <begin position="1"/>
        <end position="22"/>
    </location>
</feature>